<dbReference type="Proteomes" id="UP000803884">
    <property type="component" value="Unassembled WGS sequence"/>
</dbReference>
<protein>
    <submittedName>
        <fullName evidence="4">Uncharacterized protein</fullName>
    </submittedName>
</protein>
<evidence type="ECO:0000256" key="1">
    <source>
        <dbReference type="ARBA" id="ARBA00022737"/>
    </source>
</evidence>
<comment type="caution">
    <text evidence="4">The sequence shown here is derived from an EMBL/GenBank/DDBJ whole genome shotgun (WGS) entry which is preliminary data.</text>
</comment>
<organism evidence="4 5">
    <name type="scientific">Cladosporium halotolerans</name>
    <dbReference type="NCBI Taxonomy" id="1052096"/>
    <lineage>
        <taxon>Eukaryota</taxon>
        <taxon>Fungi</taxon>
        <taxon>Dikarya</taxon>
        <taxon>Ascomycota</taxon>
        <taxon>Pezizomycotina</taxon>
        <taxon>Dothideomycetes</taxon>
        <taxon>Dothideomycetidae</taxon>
        <taxon>Cladosporiales</taxon>
        <taxon>Cladosporiaceae</taxon>
        <taxon>Cladosporium</taxon>
    </lineage>
</organism>
<feature type="chain" id="PRO_5044209751" evidence="3">
    <location>
        <begin position="23"/>
        <end position="488"/>
    </location>
</feature>
<evidence type="ECO:0000256" key="3">
    <source>
        <dbReference type="SAM" id="SignalP"/>
    </source>
</evidence>
<gene>
    <name evidence="4" type="ORF">WHR41_09320</name>
</gene>
<keyword evidence="5" id="KW-1185">Reference proteome</keyword>
<dbReference type="SUPFAM" id="SSF117281">
    <property type="entry name" value="Kelch motif"/>
    <property type="match status" value="1"/>
</dbReference>
<dbReference type="RefSeq" id="XP_069224986.1">
    <property type="nucleotide sequence ID" value="XM_069377924.1"/>
</dbReference>
<evidence type="ECO:0000313" key="5">
    <source>
        <dbReference type="Proteomes" id="UP000803884"/>
    </source>
</evidence>
<name>A0AB34KBI3_9PEZI</name>
<dbReference type="PANTHER" id="PTHR47435">
    <property type="entry name" value="KELCH REPEAT PROTEIN (AFU_ORTHOLOGUE AFUA_5G12780)"/>
    <property type="match status" value="1"/>
</dbReference>
<keyword evidence="2" id="KW-0408">Iron</keyword>
<dbReference type="EMBL" id="JAAQHG020000111">
    <property type="protein sequence ID" value="KAL1581878.1"/>
    <property type="molecule type" value="Genomic_DNA"/>
</dbReference>
<dbReference type="PANTHER" id="PTHR47435:SF4">
    <property type="entry name" value="KELCH REPEAT PROTEIN (AFU_ORTHOLOGUE AFUA_5G12780)"/>
    <property type="match status" value="1"/>
</dbReference>
<feature type="signal peptide" evidence="3">
    <location>
        <begin position="1"/>
        <end position="22"/>
    </location>
</feature>
<dbReference type="InterPro" id="IPR015915">
    <property type="entry name" value="Kelch-typ_b-propeller"/>
</dbReference>
<dbReference type="GeneID" id="96010762"/>
<accession>A0AB34KBI3</accession>
<dbReference type="Gene3D" id="2.120.10.80">
    <property type="entry name" value="Kelch-type beta propeller"/>
    <property type="match status" value="1"/>
</dbReference>
<reference evidence="4 5" key="1">
    <citation type="journal article" date="2020" name="Microbiol. Resour. Announc.">
        <title>Draft Genome Sequence of a Cladosporium Species Isolated from the Mesophotic Ascidian Didemnum maculosum.</title>
        <authorList>
            <person name="Gioti A."/>
            <person name="Siaperas R."/>
            <person name="Nikolaivits E."/>
            <person name="Le Goff G."/>
            <person name="Ouazzani J."/>
            <person name="Kotoulas G."/>
            <person name="Topakas E."/>
        </authorList>
    </citation>
    <scope>NUCLEOTIDE SEQUENCE [LARGE SCALE GENOMIC DNA]</scope>
    <source>
        <strain evidence="4 5">TM138-S3</strain>
    </source>
</reference>
<keyword evidence="3" id="KW-0732">Signal</keyword>
<keyword evidence="1" id="KW-0677">Repeat</keyword>
<evidence type="ECO:0000256" key="2">
    <source>
        <dbReference type="ARBA" id="ARBA00023004"/>
    </source>
</evidence>
<dbReference type="GO" id="GO:0019760">
    <property type="term" value="P:glucosinolate metabolic process"/>
    <property type="evidence" value="ECO:0007669"/>
    <property type="project" value="UniProtKB-ARBA"/>
</dbReference>
<evidence type="ECO:0000313" key="4">
    <source>
        <dbReference type="EMBL" id="KAL1581878.1"/>
    </source>
</evidence>
<dbReference type="AlphaFoldDB" id="A0AB34KBI3"/>
<proteinExistence type="predicted"/>
<sequence>MLHMRLVVLGGLSALLSYLSLSLQQANDVEVQNLCRRWGHQTCVIDDRLYLDGGRISPGPDFESNIKQSNTKLMYEDFVDSAGFSRNFPVQYNNLSKPDFVPSLEGGTLWPDSVNKVFYLYGGRYQENERPYPFNLWKYDIITNNWSSVEGTPSEINGAYYGAGVTVQDRGWSYYLGGWLGNASVPGWTGPPRASDRMLKYDMLENSWTNNTTNGYPARAEGVLLYIPASDQGMLVYFGGLELEPNGTSTMAPMDQIHLFDIGAELCYFYGGLDEFGEGWQEAYTLSIPSFQWVLVYPNVTQDASWQGKGMTSCNVLYDSQISDWRRTFWKCHGDFTCERMGDIRPICLLSEILYGGSPLSYTVFAVDSDTDKDKRCAERQWHNQLAYCCISRRKRHALGQRAPTPTSQQMTSISPFNGTIAGYDHTRSAPSVTTHRKASGRPLYRKRWSSPCSQTTDRLIIHLRQIPSAIMRWKSYTRCQGFAVRVN</sequence>